<name>R6WLK2_9FIRM</name>
<dbReference type="Proteomes" id="UP000014937">
    <property type="component" value="Unassembled WGS sequence"/>
</dbReference>
<protein>
    <submittedName>
        <fullName evidence="2">Conserved domain protein</fullName>
    </submittedName>
</protein>
<reference evidence="2" key="1">
    <citation type="submission" date="2012-11" db="EMBL/GenBank/DDBJ databases">
        <title>Dependencies among metagenomic species, viruses, plasmids and units of genetic variation.</title>
        <authorList>
            <person name="Nielsen H.B."/>
            <person name="Almeida M."/>
            <person name="Juncker A.S."/>
            <person name="Rasmussen S."/>
            <person name="Li J."/>
            <person name="Sunagawa S."/>
            <person name="Plichta D."/>
            <person name="Gautier L."/>
            <person name="Le Chatelier E."/>
            <person name="Peletier E."/>
            <person name="Bonde I."/>
            <person name="Nielsen T."/>
            <person name="Manichanh C."/>
            <person name="Arumugam M."/>
            <person name="Batto J."/>
            <person name="Santos M.B.Q.D."/>
            <person name="Blom N."/>
            <person name="Borruel N."/>
            <person name="Burgdorf K.S."/>
            <person name="Boumezbeur F."/>
            <person name="Casellas F."/>
            <person name="Dore J."/>
            <person name="Guarner F."/>
            <person name="Hansen T."/>
            <person name="Hildebrand F."/>
            <person name="Kaas R.S."/>
            <person name="Kennedy S."/>
            <person name="Kristiansen K."/>
            <person name="Kultima J.R."/>
            <person name="Leonard P."/>
            <person name="Levenez F."/>
            <person name="Lund O."/>
            <person name="Moumen B."/>
            <person name="Le Paslier D."/>
            <person name="Pons N."/>
            <person name="Pedersen O."/>
            <person name="Prifti E."/>
            <person name="Qin J."/>
            <person name="Raes J."/>
            <person name="Tap J."/>
            <person name="Tims S."/>
            <person name="Ussery D.W."/>
            <person name="Yamada T."/>
            <person name="MetaHit consortium"/>
            <person name="Renault P."/>
            <person name="Sicheritz-Ponten T."/>
            <person name="Bork P."/>
            <person name="Wang J."/>
            <person name="Brunak S."/>
            <person name="Ehrlich S.D."/>
        </authorList>
    </citation>
    <scope>NUCLEOTIDE SEQUENCE [LARGE SCALE GENOMIC DNA]</scope>
</reference>
<dbReference type="EMBL" id="CBGL010000029">
    <property type="protein sequence ID" value="CDD10315.1"/>
    <property type="molecule type" value="Genomic_DNA"/>
</dbReference>
<dbReference type="RefSeq" id="WP_021720975.1">
    <property type="nucleotide sequence ID" value="NZ_FR892819.1"/>
</dbReference>
<gene>
    <name evidence="2" type="ORF">BN587_01943</name>
</gene>
<organism evidence="2 3">
    <name type="scientific">Phascolarctobacterium succinatutens CAG:287</name>
    <dbReference type="NCBI Taxonomy" id="1263101"/>
    <lineage>
        <taxon>Bacteria</taxon>
        <taxon>Bacillati</taxon>
        <taxon>Bacillota</taxon>
        <taxon>Negativicutes</taxon>
        <taxon>Acidaminococcales</taxon>
        <taxon>Acidaminococcaceae</taxon>
        <taxon>Phascolarctobacterium</taxon>
    </lineage>
</organism>
<dbReference type="SUPFAM" id="SSF47413">
    <property type="entry name" value="lambda repressor-like DNA-binding domains"/>
    <property type="match status" value="1"/>
</dbReference>
<dbReference type="GO" id="GO:0003677">
    <property type="term" value="F:DNA binding"/>
    <property type="evidence" value="ECO:0007669"/>
    <property type="project" value="InterPro"/>
</dbReference>
<dbReference type="AlphaFoldDB" id="R6WLK2"/>
<dbReference type="SMART" id="SM00530">
    <property type="entry name" value="HTH_XRE"/>
    <property type="match status" value="1"/>
</dbReference>
<evidence type="ECO:0000313" key="2">
    <source>
        <dbReference type="EMBL" id="CDD10315.1"/>
    </source>
</evidence>
<evidence type="ECO:0000259" key="1">
    <source>
        <dbReference type="PROSITE" id="PS50943"/>
    </source>
</evidence>
<evidence type="ECO:0000313" key="3">
    <source>
        <dbReference type="Proteomes" id="UP000014937"/>
    </source>
</evidence>
<accession>R6WLK2</accession>
<dbReference type="InterPro" id="IPR001387">
    <property type="entry name" value="Cro/C1-type_HTH"/>
</dbReference>
<dbReference type="PROSITE" id="PS50943">
    <property type="entry name" value="HTH_CROC1"/>
    <property type="match status" value="1"/>
</dbReference>
<comment type="caution">
    <text evidence="2">The sequence shown here is derived from an EMBL/GenBank/DDBJ whole genome shotgun (WGS) entry which is preliminary data.</text>
</comment>
<feature type="domain" description="HTH cro/C1-type" evidence="1">
    <location>
        <begin position="17"/>
        <end position="68"/>
    </location>
</feature>
<dbReference type="HOGENOM" id="CLU_2524617_0_0_9"/>
<dbReference type="CDD" id="cd00093">
    <property type="entry name" value="HTH_XRE"/>
    <property type="match status" value="1"/>
</dbReference>
<sequence length="84" mass="9714">MSLTEQEKLGVMLFHKRNQLGLRQADVAKRIHMQTPTISTYECGVVKNITLATRIKIAQVLDLSLEEILYDSEKDCLKLRRLKE</sequence>
<dbReference type="Pfam" id="PF01381">
    <property type="entry name" value="HTH_3"/>
    <property type="match status" value="1"/>
</dbReference>
<dbReference type="InterPro" id="IPR010982">
    <property type="entry name" value="Lambda_DNA-bd_dom_sf"/>
</dbReference>
<dbReference type="Gene3D" id="1.10.260.40">
    <property type="entry name" value="lambda repressor-like DNA-binding domains"/>
    <property type="match status" value="1"/>
</dbReference>
<proteinExistence type="predicted"/>